<proteinExistence type="predicted"/>
<reference evidence="1 2" key="1">
    <citation type="submission" date="2019-04" db="EMBL/GenBank/DDBJ databases">
        <title>Aspergillus burnettii sp. nov., novel species from soil in southeast Queensland.</title>
        <authorList>
            <person name="Gilchrist C.L.M."/>
            <person name="Pitt J.I."/>
            <person name="Lange L."/>
            <person name="Lacey H.J."/>
            <person name="Vuong D."/>
            <person name="Midgley D.J."/>
            <person name="Greenfield P."/>
            <person name="Bradbury M."/>
            <person name="Lacey E."/>
            <person name="Busk P.K."/>
            <person name="Pilgaard B."/>
            <person name="Chooi Y.H."/>
            <person name="Piggott A.M."/>
        </authorList>
    </citation>
    <scope>NUCLEOTIDE SEQUENCE [LARGE SCALE GENOMIC DNA]</scope>
    <source>
        <strain evidence="1 2">FRR 5400</strain>
    </source>
</reference>
<dbReference type="Proteomes" id="UP000541154">
    <property type="component" value="Unassembled WGS sequence"/>
</dbReference>
<keyword evidence="2" id="KW-1185">Reference proteome</keyword>
<dbReference type="AlphaFoldDB" id="A0A8H6A6V0"/>
<sequence>MGCIRALVKGDQSMFSRFFPQWYVDVTDTARLHAIALLDPLVISQRIFAFAAPIQLKDIIYALQKLRPSKMLPDPPAKECRDLTDVLPSRKAEKLLQSFYGQAGWTPLETSLANGIEDL</sequence>
<evidence type="ECO:0000313" key="2">
    <source>
        <dbReference type="Proteomes" id="UP000541154"/>
    </source>
</evidence>
<evidence type="ECO:0000313" key="1">
    <source>
        <dbReference type="EMBL" id="KAF5861651.1"/>
    </source>
</evidence>
<comment type="caution">
    <text evidence="1">The sequence shown here is derived from an EMBL/GenBank/DDBJ whole genome shotgun (WGS) entry which is preliminary data.</text>
</comment>
<organism evidence="1 2">
    <name type="scientific">Petromyces alliaceus</name>
    <name type="common">Aspergillus alliaceus</name>
    <dbReference type="NCBI Taxonomy" id="209559"/>
    <lineage>
        <taxon>Eukaryota</taxon>
        <taxon>Fungi</taxon>
        <taxon>Dikarya</taxon>
        <taxon>Ascomycota</taxon>
        <taxon>Pezizomycotina</taxon>
        <taxon>Eurotiomycetes</taxon>
        <taxon>Eurotiomycetidae</taxon>
        <taxon>Eurotiales</taxon>
        <taxon>Aspergillaceae</taxon>
        <taxon>Aspergillus</taxon>
        <taxon>Aspergillus subgen. Circumdati</taxon>
    </lineage>
</organism>
<gene>
    <name evidence="1" type="ORF">ETB97_012738</name>
</gene>
<protein>
    <submittedName>
        <fullName evidence="1">Uncharacterized protein</fullName>
    </submittedName>
</protein>
<dbReference type="EMBL" id="SPNV01000094">
    <property type="protein sequence ID" value="KAF5861651.1"/>
    <property type="molecule type" value="Genomic_DNA"/>
</dbReference>
<dbReference type="Gene3D" id="3.40.50.720">
    <property type="entry name" value="NAD(P)-binding Rossmann-like Domain"/>
    <property type="match status" value="1"/>
</dbReference>
<name>A0A8H6A6V0_PETAA</name>
<accession>A0A8H6A6V0</accession>